<protein>
    <submittedName>
        <fullName evidence="1">Uncharacterized protein</fullName>
    </submittedName>
</protein>
<dbReference type="Proteomes" id="UP000325313">
    <property type="component" value="Unassembled WGS sequence"/>
</dbReference>
<comment type="caution">
    <text evidence="1">The sequence shown here is derived from an EMBL/GenBank/DDBJ whole genome shotgun (WGS) entry which is preliminary data.</text>
</comment>
<evidence type="ECO:0000313" key="2">
    <source>
        <dbReference type="Proteomes" id="UP000325313"/>
    </source>
</evidence>
<dbReference type="AlphaFoldDB" id="A0A5B0LGX0"/>
<gene>
    <name evidence="1" type="ORF">PGTUg99_010111</name>
</gene>
<sequence length="156" mass="17444">MSSGPLLASPSVYQHSVYADNSISISNLTKRHRTIRLRNDPPTHHLHTVDNTTFPGIVNPSADSRLRHNRSHCFPLGIEQLSNSSGEFIKQLIALPPCEHRTNRPRNNTPTYHLPTLDNKTYGGLSTLSADSRLRHNQPLCFLISQSALLNKFAVD</sequence>
<dbReference type="EMBL" id="VDEP01000516">
    <property type="protein sequence ID" value="KAA1064077.1"/>
    <property type="molecule type" value="Genomic_DNA"/>
</dbReference>
<accession>A0A5B0LGX0</accession>
<name>A0A5B0LGX0_PUCGR</name>
<proteinExistence type="predicted"/>
<evidence type="ECO:0000313" key="1">
    <source>
        <dbReference type="EMBL" id="KAA1064077.1"/>
    </source>
</evidence>
<reference evidence="1 2" key="1">
    <citation type="submission" date="2019-05" db="EMBL/GenBank/DDBJ databases">
        <title>Emergence of the Ug99 lineage of the wheat stem rust pathogen through somatic hybridization.</title>
        <authorList>
            <person name="Li F."/>
            <person name="Upadhyaya N.M."/>
            <person name="Sperschneider J."/>
            <person name="Matny O."/>
            <person name="Nguyen-Phuc H."/>
            <person name="Mago R."/>
            <person name="Raley C."/>
            <person name="Miller M.E."/>
            <person name="Silverstein K.A.T."/>
            <person name="Henningsen E."/>
            <person name="Hirsch C.D."/>
            <person name="Visser B."/>
            <person name="Pretorius Z.A."/>
            <person name="Steffenson B.J."/>
            <person name="Schwessinger B."/>
            <person name="Dodds P.N."/>
            <person name="Figueroa M."/>
        </authorList>
    </citation>
    <scope>NUCLEOTIDE SEQUENCE [LARGE SCALE GENOMIC DNA]</scope>
    <source>
        <strain evidence="1 2">Ug99</strain>
    </source>
</reference>
<organism evidence="1 2">
    <name type="scientific">Puccinia graminis f. sp. tritici</name>
    <dbReference type="NCBI Taxonomy" id="56615"/>
    <lineage>
        <taxon>Eukaryota</taxon>
        <taxon>Fungi</taxon>
        <taxon>Dikarya</taxon>
        <taxon>Basidiomycota</taxon>
        <taxon>Pucciniomycotina</taxon>
        <taxon>Pucciniomycetes</taxon>
        <taxon>Pucciniales</taxon>
        <taxon>Pucciniaceae</taxon>
        <taxon>Puccinia</taxon>
    </lineage>
</organism>